<dbReference type="EMBL" id="CP000477">
    <property type="protein sequence ID" value="ABK14800.1"/>
    <property type="molecule type" value="Genomic_DNA"/>
</dbReference>
<dbReference type="GO" id="GO:0004424">
    <property type="term" value="F:imidazoleglycerol-phosphate dehydratase activity"/>
    <property type="evidence" value="ECO:0007669"/>
    <property type="project" value="UniProtKB-EC"/>
</dbReference>
<keyword evidence="2" id="KW-0028">Amino-acid biosynthesis</keyword>
<reference evidence="5 6" key="1">
    <citation type="submission" date="2006-10" db="EMBL/GenBank/DDBJ databases">
        <title>Complete sequence of Methanosaeta thermophila PT.</title>
        <authorList>
            <consortium name="US DOE Joint Genome Institute"/>
            <person name="Copeland A."/>
            <person name="Lucas S."/>
            <person name="Lapidus A."/>
            <person name="Barry K."/>
            <person name="Detter J.C."/>
            <person name="Glavina del Rio T."/>
            <person name="Hammon N."/>
            <person name="Israni S."/>
            <person name="Pitluck S."/>
            <person name="Chain P."/>
            <person name="Malfatti S."/>
            <person name="Shin M."/>
            <person name="Vergez L."/>
            <person name="Schmutz J."/>
            <person name="Larimer F."/>
            <person name="Land M."/>
            <person name="Hauser L."/>
            <person name="Kyrpides N."/>
            <person name="Kim E."/>
            <person name="Smith K.S."/>
            <person name="Ingram-Smith C."/>
            <person name="Richardson P."/>
        </authorList>
    </citation>
    <scope>NUCLEOTIDE SEQUENCE [LARGE SCALE GENOMIC DNA]</scope>
    <source>
        <strain evidence="6">DSM 6194 / JCM 14653 / NBRC 101360 / PT</strain>
    </source>
</reference>
<name>A0B7X6_METTP</name>
<evidence type="ECO:0000256" key="2">
    <source>
        <dbReference type="ARBA" id="ARBA00022605"/>
    </source>
</evidence>
<dbReference type="PANTHER" id="PTHR23133:SF2">
    <property type="entry name" value="IMIDAZOLEGLYCEROL-PHOSPHATE DEHYDRATASE"/>
    <property type="match status" value="1"/>
</dbReference>
<keyword evidence="6" id="KW-1185">Reference proteome</keyword>
<dbReference type="Gene3D" id="3.30.230.40">
    <property type="entry name" value="Imidazole glycerol phosphate dehydratase, domain 1"/>
    <property type="match status" value="2"/>
</dbReference>
<evidence type="ECO:0000313" key="6">
    <source>
        <dbReference type="Proteomes" id="UP000000674"/>
    </source>
</evidence>
<organism evidence="5 6">
    <name type="scientific">Methanothrix thermoacetophila (strain DSM 6194 / JCM 14653 / NBRC 101360 / PT)</name>
    <name type="common">Methanosaeta thermophila</name>
    <dbReference type="NCBI Taxonomy" id="349307"/>
    <lineage>
        <taxon>Archaea</taxon>
        <taxon>Methanobacteriati</taxon>
        <taxon>Methanobacteriota</taxon>
        <taxon>Stenosarchaea group</taxon>
        <taxon>Methanomicrobia</taxon>
        <taxon>Methanotrichales</taxon>
        <taxon>Methanotrichaceae</taxon>
        <taxon>Methanothrix</taxon>
    </lineage>
</organism>
<gene>
    <name evidence="5" type="ordered locus">Mthe_1015</name>
</gene>
<evidence type="ECO:0000256" key="1">
    <source>
        <dbReference type="ARBA" id="ARBA00005047"/>
    </source>
</evidence>
<dbReference type="AlphaFoldDB" id="A0B7X6"/>
<sequence>MRRKAMTLSARRTTYETDVDVCIDLHGRGEAEVSTGIELLDDMLRIIASSGQFDIRIKARGDETGDHHLVEDVGITLGMCLSAVKSGTGSAIVPYGECTALAAVSFGAPGFRGDLKLSFEKIGGMAMENLVHFMRSMAYSGSFTLHVITDGGDDREKIVSAMKALGAALRNAIGDGGFEERQL</sequence>
<dbReference type="EC" id="4.2.1.19" evidence="5"/>
<dbReference type="PANTHER" id="PTHR23133">
    <property type="entry name" value="IMIDAZOLEGLYCEROL-PHOSPHATE DEHYDRATASE HIS7"/>
    <property type="match status" value="1"/>
</dbReference>
<evidence type="ECO:0000256" key="3">
    <source>
        <dbReference type="ARBA" id="ARBA00023102"/>
    </source>
</evidence>
<dbReference type="FunFam" id="3.30.230.40:FF:000003">
    <property type="entry name" value="Imidazoleglycerol-phosphate dehydratase HisB"/>
    <property type="match status" value="1"/>
</dbReference>
<evidence type="ECO:0000313" key="5">
    <source>
        <dbReference type="EMBL" id="ABK14800.1"/>
    </source>
</evidence>
<dbReference type="Proteomes" id="UP000000674">
    <property type="component" value="Chromosome"/>
</dbReference>
<dbReference type="GeneID" id="4463214"/>
<dbReference type="KEGG" id="mtp:Mthe_1015"/>
<accession>A0B7X6</accession>
<proteinExistence type="predicted"/>
<dbReference type="GO" id="GO:0000105">
    <property type="term" value="P:L-histidine biosynthetic process"/>
    <property type="evidence" value="ECO:0007669"/>
    <property type="project" value="UniProtKB-KW"/>
</dbReference>
<dbReference type="InterPro" id="IPR038494">
    <property type="entry name" value="IGPD_sf"/>
</dbReference>
<dbReference type="InterPro" id="IPR020568">
    <property type="entry name" value="Ribosomal_Su5_D2-typ_SF"/>
</dbReference>
<protein>
    <submittedName>
        <fullName evidence="5">Imidazoleglycerol-phosphate dehydratase</fullName>
        <ecNumber evidence="5">4.2.1.19</ecNumber>
    </submittedName>
</protein>
<evidence type="ECO:0000256" key="4">
    <source>
        <dbReference type="ARBA" id="ARBA00023239"/>
    </source>
</evidence>
<keyword evidence="4 5" id="KW-0456">Lyase</keyword>
<dbReference type="Pfam" id="PF00475">
    <property type="entry name" value="IGPD"/>
    <property type="match status" value="1"/>
</dbReference>
<dbReference type="RefSeq" id="WP_011696194.1">
    <property type="nucleotide sequence ID" value="NC_008553.1"/>
</dbReference>
<dbReference type="InterPro" id="IPR000807">
    <property type="entry name" value="ImidazoleglycerolP_deHydtase"/>
</dbReference>
<keyword evidence="3" id="KW-0368">Histidine biosynthesis</keyword>
<dbReference type="SUPFAM" id="SSF54211">
    <property type="entry name" value="Ribosomal protein S5 domain 2-like"/>
    <property type="match status" value="2"/>
</dbReference>
<dbReference type="STRING" id="349307.Mthe_1015"/>
<dbReference type="HOGENOM" id="CLU_044308_3_0_2"/>
<comment type="pathway">
    <text evidence="1">Amino-acid biosynthesis; L-histidine biosynthesis; L-histidine from 5-phospho-alpha-D-ribose 1-diphosphate: step 6/9.</text>
</comment>